<sequence>MPPKAKQKVSKIEVIEPESPMLTGAVEELVKPQKVIAEVLDNSLKVKGTASSAASSSVVLPKEADYIPFLVAVPNDDGDKDLASLEGEAVLSTNIDYPLFSLGFHHYLHANKNKMEVLKQFENKKKVYLVMNKFERYIDNYPDDIGHASEKFFEIKDGKPNILSRGFYKLWEVLHMFDLIDLNKGGFISAHLAEGPGSFIQATMFFRDKYAKNPKNDKYYAVTLHPEDDGKHIPDLEQSFIDYYNGEKPKRVILHQTYSKKMAGGFIDRDNGDITDPKTIMLFGGQLGKDKADFITADGGFDWTNENIQEQEAFRLIFAQIYAAIKLQTKGGAFVCKFFETFTNTSIKFIFLLGQMYKNIFLAKPLTSRPSNSEKYIVCTDFRYADSDKDYKLILEQLSQIVEKLHKNGTDNLVRIWDELVLPQTFILTMVFCNTTIANRQLKSINEIKEFIDMQNYYGDVYQMRRQMQIDASKYWIGRFMVERDKFQGVLGAIRQESEAVIDINSNKSLLPKINML</sequence>
<dbReference type="GO" id="GO:0006370">
    <property type="term" value="P:7-methylguanosine mRNA capping"/>
    <property type="evidence" value="ECO:0007669"/>
    <property type="project" value="UniProtKB-ARBA"/>
</dbReference>
<dbReference type="GO" id="GO:0004483">
    <property type="term" value="F:methyltransferase cap1 activity"/>
    <property type="evidence" value="ECO:0007669"/>
    <property type="project" value="TreeGrafter"/>
</dbReference>
<evidence type="ECO:0000259" key="1">
    <source>
        <dbReference type="Pfam" id="PF01728"/>
    </source>
</evidence>
<dbReference type="InterPro" id="IPR029063">
    <property type="entry name" value="SAM-dependent_MTases_sf"/>
</dbReference>
<dbReference type="SUPFAM" id="SSF53335">
    <property type="entry name" value="S-adenosyl-L-methionine-dependent methyltransferases"/>
    <property type="match status" value="1"/>
</dbReference>
<dbReference type="InterPro" id="IPR050851">
    <property type="entry name" value="mRNA_Cap_2O-Ribose_MeTrfase"/>
</dbReference>
<name>A0A3G5A8H1_9VIRU</name>
<dbReference type="Gene3D" id="3.40.50.12760">
    <property type="match status" value="1"/>
</dbReference>
<dbReference type="GO" id="GO:0032259">
    <property type="term" value="P:methylation"/>
    <property type="evidence" value="ECO:0007669"/>
    <property type="project" value="UniProtKB-KW"/>
</dbReference>
<keyword evidence="2" id="KW-0808">Transferase</keyword>
<evidence type="ECO:0000313" key="2">
    <source>
        <dbReference type="EMBL" id="AYV83567.1"/>
    </source>
</evidence>
<dbReference type="InterPro" id="IPR002877">
    <property type="entry name" value="RNA_MeTrfase_FtsJ_dom"/>
</dbReference>
<feature type="domain" description="Ribosomal RNA methyltransferase FtsJ" evidence="1">
    <location>
        <begin position="164"/>
        <end position="382"/>
    </location>
</feature>
<proteinExistence type="predicted"/>
<dbReference type="PANTHER" id="PTHR16121:SF0">
    <property type="entry name" value="CAP-SPECIFIC MRNA (NUCLEOSIDE-2'-O-)-METHYLTRANSFERASE 1"/>
    <property type="match status" value="1"/>
</dbReference>
<dbReference type="EMBL" id="MK072390">
    <property type="protein sequence ID" value="AYV83567.1"/>
    <property type="molecule type" value="Genomic_DNA"/>
</dbReference>
<reference evidence="2" key="1">
    <citation type="submission" date="2018-10" db="EMBL/GenBank/DDBJ databases">
        <title>Hidden diversity of soil giant viruses.</title>
        <authorList>
            <person name="Schulz F."/>
            <person name="Alteio L."/>
            <person name="Goudeau D."/>
            <person name="Ryan E.M."/>
            <person name="Malmstrom R.R."/>
            <person name="Blanchard J."/>
            <person name="Woyke T."/>
        </authorList>
    </citation>
    <scope>NUCLEOTIDE SEQUENCE</scope>
    <source>
        <strain evidence="2">HYV1</strain>
    </source>
</reference>
<keyword evidence="2" id="KW-0489">Methyltransferase</keyword>
<organism evidence="2">
    <name type="scientific">Hyperionvirus sp</name>
    <dbReference type="NCBI Taxonomy" id="2487770"/>
    <lineage>
        <taxon>Viruses</taxon>
        <taxon>Varidnaviria</taxon>
        <taxon>Bamfordvirae</taxon>
        <taxon>Nucleocytoviricota</taxon>
        <taxon>Megaviricetes</taxon>
        <taxon>Imitervirales</taxon>
        <taxon>Mimiviridae</taxon>
        <taxon>Klosneuvirinae</taxon>
    </lineage>
</organism>
<dbReference type="Pfam" id="PF01728">
    <property type="entry name" value="FtsJ"/>
    <property type="match status" value="1"/>
</dbReference>
<gene>
    <name evidence="2" type="ORF">Hyperionvirus8_51</name>
</gene>
<accession>A0A3G5A8H1</accession>
<dbReference type="PANTHER" id="PTHR16121">
    <property type="entry name" value="CAP-SPECIFIC MRNA (NUCLEOSIDE-2'-O-)-METHYLTRANSFERASE 1-RELATED"/>
    <property type="match status" value="1"/>
</dbReference>
<protein>
    <submittedName>
        <fullName evidence="2">FtsJ-like methyltransferase</fullName>
    </submittedName>
</protein>